<reference evidence="2" key="2">
    <citation type="submission" date="2021-03" db="UniProtKB">
        <authorList>
            <consortium name="Ensembl"/>
        </authorList>
    </citation>
    <scope>IDENTIFICATION</scope>
</reference>
<proteinExistence type="predicted"/>
<dbReference type="PANTHER" id="PTHR15503:SF22">
    <property type="entry name" value="TRANSPOSON TY3-I GAG POLYPROTEIN"/>
    <property type="match status" value="1"/>
</dbReference>
<dbReference type="InParanoid" id="A0A803KFJ9"/>
<dbReference type="InterPro" id="IPR032567">
    <property type="entry name" value="RTL1-rel"/>
</dbReference>
<protein>
    <recommendedName>
        <fullName evidence="1">DUF4939 domain-containing protein</fullName>
    </recommendedName>
</protein>
<dbReference type="GeneTree" id="ENSGT01120000272103"/>
<evidence type="ECO:0000259" key="1">
    <source>
        <dbReference type="Pfam" id="PF16297"/>
    </source>
</evidence>
<organism evidence="2">
    <name type="scientific">Xenopus tropicalis</name>
    <name type="common">Western clawed frog</name>
    <name type="synonym">Silurana tropicalis</name>
    <dbReference type="NCBI Taxonomy" id="8364"/>
    <lineage>
        <taxon>Eukaryota</taxon>
        <taxon>Metazoa</taxon>
        <taxon>Chordata</taxon>
        <taxon>Craniata</taxon>
        <taxon>Vertebrata</taxon>
        <taxon>Euteleostomi</taxon>
        <taxon>Amphibia</taxon>
        <taxon>Batrachia</taxon>
        <taxon>Anura</taxon>
        <taxon>Pipoidea</taxon>
        <taxon>Pipidae</taxon>
        <taxon>Xenopodinae</taxon>
        <taxon>Xenopus</taxon>
        <taxon>Silurana</taxon>
    </lineage>
</organism>
<reference evidence="2" key="1">
    <citation type="journal article" date="2010" name="Science">
        <title>The genome of the Western clawed frog Xenopus tropicalis.</title>
        <authorList>
            <person name="Hellsten U."/>
            <person name="Harland R.M."/>
            <person name="Gilchrist M.J."/>
            <person name="Hendrix D."/>
            <person name="Jurka J."/>
            <person name="Kapitonov V."/>
            <person name="Ovcharenko I."/>
            <person name="Putnam N.H."/>
            <person name="Shu S."/>
            <person name="Taher L."/>
            <person name="Blitz I.L."/>
            <person name="Blumberg B."/>
            <person name="Dichmann D.S."/>
            <person name="Dubchak I."/>
            <person name="Amaya E."/>
            <person name="Detter J.C."/>
            <person name="Fletcher R."/>
            <person name="Gerhard D.S."/>
            <person name="Goodstein D."/>
            <person name="Graves T."/>
            <person name="Grigoriev I.V."/>
            <person name="Grimwood J."/>
            <person name="Kawashima T."/>
            <person name="Lindquist E."/>
            <person name="Lucas S.M."/>
            <person name="Mead P.E."/>
            <person name="Mitros T."/>
            <person name="Ogino H."/>
            <person name="Ohta Y."/>
            <person name="Poliakov A.V."/>
            <person name="Pollet N."/>
            <person name="Robert J."/>
            <person name="Salamov A."/>
            <person name="Sater A.K."/>
            <person name="Schmutz J."/>
            <person name="Terry A."/>
            <person name="Vize P.D."/>
            <person name="Warren W.C."/>
            <person name="Wells D."/>
            <person name="Wills A."/>
            <person name="Wilson R.K."/>
            <person name="Zimmerman L.B."/>
            <person name="Zorn A.M."/>
            <person name="Grainger R."/>
            <person name="Grammer T."/>
            <person name="Khokha M.K."/>
            <person name="Richardson P.M."/>
            <person name="Rokhsar D.S."/>
        </authorList>
    </citation>
    <scope>NUCLEOTIDE SEQUENCE [LARGE SCALE GENOMIC DNA]</scope>
    <source>
        <strain evidence="2">Nigerian</strain>
    </source>
</reference>
<dbReference type="AlphaFoldDB" id="A0A803KFJ9"/>
<accession>A0A803KFJ9</accession>
<name>A0A803KFJ9_XENTR</name>
<sequence length="247" mass="26769">MAAPRTPRGRKDAGAMTSRAMEAVLDVGRALRGLASRMEAYESQQVRIGQVLDSILSRLPATPAVAEIPPAVVVPLPAMPPAREPRIPPPPHYSGNPQACRGFVTQCQIQFEFQPSQFSCERAKVGYVMSRLEGKPLEWATSLWESQSPLTFDVKEFLQMFRTIFDAPGRVATASSRLLQIRQGSLGASEYARLSAQEKLRRRLSGLCLYCGGQSHLAVSCPVKLGNTPASSKTVVSFAGSIVPKSA</sequence>
<evidence type="ECO:0000313" key="2">
    <source>
        <dbReference type="Ensembl" id="ENSXETP00000119228"/>
    </source>
</evidence>
<dbReference type="Pfam" id="PF16297">
    <property type="entry name" value="DUF4939"/>
    <property type="match status" value="1"/>
</dbReference>
<dbReference type="InterPro" id="IPR032549">
    <property type="entry name" value="DUF4939"/>
</dbReference>
<dbReference type="Ensembl" id="ENSXETT00000111564">
    <property type="protein sequence ID" value="ENSXETP00000119228"/>
    <property type="gene ID" value="ENSXETG00000047023"/>
</dbReference>
<feature type="domain" description="DUF4939" evidence="1">
    <location>
        <begin position="86"/>
        <end position="165"/>
    </location>
</feature>
<dbReference type="PANTHER" id="PTHR15503">
    <property type="entry name" value="LDOC1 RELATED"/>
    <property type="match status" value="1"/>
</dbReference>
<dbReference type="FunCoup" id="A0A803KFJ9">
    <property type="interactions" value="89"/>
</dbReference>